<dbReference type="InterPro" id="IPR013328">
    <property type="entry name" value="6PGD_dom2"/>
</dbReference>
<dbReference type="GO" id="GO:0050661">
    <property type="term" value="F:NADP binding"/>
    <property type="evidence" value="ECO:0007669"/>
    <property type="project" value="InterPro"/>
</dbReference>
<dbReference type="InterPro" id="IPR029154">
    <property type="entry name" value="HIBADH-like_NADP-bd"/>
</dbReference>
<gene>
    <name evidence="7" type="ORF">ATO7_12803</name>
</gene>
<dbReference type="PROSITE" id="PS00895">
    <property type="entry name" value="3_HYDROXYISOBUT_DH"/>
    <property type="match status" value="1"/>
</dbReference>
<dbReference type="GO" id="GO:0016054">
    <property type="term" value="P:organic acid catabolic process"/>
    <property type="evidence" value="ECO:0007669"/>
    <property type="project" value="UniProtKB-ARBA"/>
</dbReference>
<reference evidence="7 8" key="1">
    <citation type="submission" date="2013-04" db="EMBL/GenBank/DDBJ databases">
        <title>Oceanococcus atlanticus 22II-S10r2 Genome Sequencing.</title>
        <authorList>
            <person name="Lai Q."/>
            <person name="Li G."/>
            <person name="Shao Z."/>
        </authorList>
    </citation>
    <scope>NUCLEOTIDE SEQUENCE [LARGE SCALE GENOMIC DNA]</scope>
    <source>
        <strain evidence="7 8">22II-S10r2</strain>
    </source>
</reference>
<feature type="domain" description="6-phosphogluconate dehydrogenase NADP-binding" evidence="5">
    <location>
        <begin position="2"/>
        <end position="163"/>
    </location>
</feature>
<dbReference type="Proteomes" id="UP000192342">
    <property type="component" value="Unassembled WGS sequence"/>
</dbReference>
<evidence type="ECO:0000313" key="8">
    <source>
        <dbReference type="Proteomes" id="UP000192342"/>
    </source>
</evidence>
<dbReference type="InterPro" id="IPR006115">
    <property type="entry name" value="6PGDH_NADP-bd"/>
</dbReference>
<evidence type="ECO:0000259" key="6">
    <source>
        <dbReference type="Pfam" id="PF14833"/>
    </source>
</evidence>
<keyword evidence="2" id="KW-0560">Oxidoreductase</keyword>
<feature type="domain" description="3-hydroxyisobutyrate dehydrogenase-like NAD-binding" evidence="6">
    <location>
        <begin position="166"/>
        <end position="284"/>
    </location>
</feature>
<dbReference type="EMBL" id="AQQV01000003">
    <property type="protein sequence ID" value="ORE86176.1"/>
    <property type="molecule type" value="Genomic_DNA"/>
</dbReference>
<organism evidence="7 8">
    <name type="scientific">Oceanococcus atlanticus</name>
    <dbReference type="NCBI Taxonomy" id="1317117"/>
    <lineage>
        <taxon>Bacteria</taxon>
        <taxon>Pseudomonadati</taxon>
        <taxon>Pseudomonadota</taxon>
        <taxon>Gammaproteobacteria</taxon>
        <taxon>Chromatiales</taxon>
        <taxon>Oceanococcaceae</taxon>
        <taxon>Oceanococcus</taxon>
    </lineage>
</organism>
<dbReference type="PANTHER" id="PTHR43060:SF15">
    <property type="entry name" value="3-HYDROXYISOBUTYRATE DEHYDROGENASE-LIKE 1, MITOCHONDRIAL-RELATED"/>
    <property type="match status" value="1"/>
</dbReference>
<dbReference type="InterPro" id="IPR008927">
    <property type="entry name" value="6-PGluconate_DH-like_C_sf"/>
</dbReference>
<dbReference type="InterPro" id="IPR002204">
    <property type="entry name" value="3-OH-isobutyrate_DH-rel_CS"/>
</dbReference>
<dbReference type="RefSeq" id="WP_083562325.1">
    <property type="nucleotide sequence ID" value="NZ_AQQV01000003.1"/>
</dbReference>
<comment type="similarity">
    <text evidence="1">Belongs to the HIBADH-related family.</text>
</comment>
<evidence type="ECO:0000313" key="7">
    <source>
        <dbReference type="EMBL" id="ORE86176.1"/>
    </source>
</evidence>
<dbReference type="PIRSF" id="PIRSF000103">
    <property type="entry name" value="HIBADH"/>
    <property type="match status" value="1"/>
</dbReference>
<feature type="active site" evidence="4">
    <location>
        <position position="172"/>
    </location>
</feature>
<sequence>MRIAYIGLGVMGGPMAAHLCSAGHTLRVYNRTRSKAEAWQQRHGGQVCDSPAQAAEQADVLITCVGNDDDLREVCLAAAHGAYASLPSGALHIDHTTSSAQLARELDSQARSHGLRFVDAPVSGGQAGAENGALSIMCGGTQGDYQAAAAVFGVYAASHALIGPSGSGQLTKMVNQICVAGVVQGLAEGLKFGERAGLDMSQVLSVIENGAASSWQMKNRGHSMLERAFDFGFAIDWMRKDLGIVAAEAEQLGAALPITRQIQRYYDELSAAGRGRQDTSVLIARLDNDDETA</sequence>
<proteinExistence type="inferred from homology"/>
<accession>A0A1Y1SCV6</accession>
<dbReference type="InterPro" id="IPR036291">
    <property type="entry name" value="NAD(P)-bd_dom_sf"/>
</dbReference>
<evidence type="ECO:0000256" key="3">
    <source>
        <dbReference type="ARBA" id="ARBA00023027"/>
    </source>
</evidence>
<dbReference type="STRING" id="1317117.ATO7_12803"/>
<dbReference type="SUPFAM" id="SSF48179">
    <property type="entry name" value="6-phosphogluconate dehydrogenase C-terminal domain-like"/>
    <property type="match status" value="1"/>
</dbReference>
<comment type="caution">
    <text evidence="7">The sequence shown here is derived from an EMBL/GenBank/DDBJ whole genome shotgun (WGS) entry which is preliminary data.</text>
</comment>
<dbReference type="Gene3D" id="1.10.1040.10">
    <property type="entry name" value="N-(1-d-carboxylethyl)-l-norvaline Dehydrogenase, domain 2"/>
    <property type="match status" value="1"/>
</dbReference>
<keyword evidence="3" id="KW-0520">NAD</keyword>
<evidence type="ECO:0000256" key="1">
    <source>
        <dbReference type="ARBA" id="ARBA00009080"/>
    </source>
</evidence>
<dbReference type="GO" id="GO:0051287">
    <property type="term" value="F:NAD binding"/>
    <property type="evidence" value="ECO:0007669"/>
    <property type="project" value="InterPro"/>
</dbReference>
<dbReference type="OrthoDB" id="9786703at2"/>
<evidence type="ECO:0000259" key="5">
    <source>
        <dbReference type="Pfam" id="PF03446"/>
    </source>
</evidence>
<dbReference type="Gene3D" id="3.40.50.720">
    <property type="entry name" value="NAD(P)-binding Rossmann-like Domain"/>
    <property type="match status" value="1"/>
</dbReference>
<dbReference type="AlphaFoldDB" id="A0A1Y1SCV6"/>
<dbReference type="Pfam" id="PF03446">
    <property type="entry name" value="NAD_binding_2"/>
    <property type="match status" value="1"/>
</dbReference>
<dbReference type="Pfam" id="PF14833">
    <property type="entry name" value="NAD_binding_11"/>
    <property type="match status" value="1"/>
</dbReference>
<evidence type="ECO:0000256" key="2">
    <source>
        <dbReference type="ARBA" id="ARBA00023002"/>
    </source>
</evidence>
<keyword evidence="8" id="KW-1185">Reference proteome</keyword>
<evidence type="ECO:0000256" key="4">
    <source>
        <dbReference type="PIRSR" id="PIRSR000103-1"/>
    </source>
</evidence>
<dbReference type="GO" id="GO:0016491">
    <property type="term" value="F:oxidoreductase activity"/>
    <property type="evidence" value="ECO:0007669"/>
    <property type="project" value="UniProtKB-KW"/>
</dbReference>
<dbReference type="PANTHER" id="PTHR43060">
    <property type="entry name" value="3-HYDROXYISOBUTYRATE DEHYDROGENASE-LIKE 1, MITOCHONDRIAL-RELATED"/>
    <property type="match status" value="1"/>
</dbReference>
<dbReference type="SUPFAM" id="SSF51735">
    <property type="entry name" value="NAD(P)-binding Rossmann-fold domains"/>
    <property type="match status" value="1"/>
</dbReference>
<protein>
    <submittedName>
        <fullName evidence="7">3-hydroxyisobutyrate dehydrogenase</fullName>
    </submittedName>
</protein>
<name>A0A1Y1SCV6_9GAMM</name>
<dbReference type="InterPro" id="IPR015815">
    <property type="entry name" value="HIBADH-related"/>
</dbReference>